<proteinExistence type="predicted"/>
<gene>
    <name evidence="2" type="ORF">TELCIR_06845</name>
</gene>
<dbReference type="Proteomes" id="UP000230423">
    <property type="component" value="Unassembled WGS sequence"/>
</dbReference>
<dbReference type="AlphaFoldDB" id="A0A2G9ULY0"/>
<reference evidence="2 3" key="1">
    <citation type="submission" date="2015-09" db="EMBL/GenBank/DDBJ databases">
        <title>Draft genome of the parasitic nematode Teladorsagia circumcincta isolate WARC Sus (inbred).</title>
        <authorList>
            <person name="Mitreva M."/>
        </authorList>
    </citation>
    <scope>NUCLEOTIDE SEQUENCE [LARGE SCALE GENOMIC DNA]</scope>
    <source>
        <strain evidence="2 3">S</strain>
    </source>
</reference>
<sequence>MYLIVQTISDDTWLSIMTEQKSLDAHLKIPAKSFADIFTRKKRQMDKCECSLRAQNCPPGPPGPPGQPGERGEDGAKGPDGDNGAPGLMLL</sequence>
<keyword evidence="3" id="KW-1185">Reference proteome</keyword>
<dbReference type="OrthoDB" id="5875201at2759"/>
<evidence type="ECO:0000313" key="2">
    <source>
        <dbReference type="EMBL" id="PIO71264.1"/>
    </source>
</evidence>
<name>A0A2G9ULY0_TELCI</name>
<evidence type="ECO:0000256" key="1">
    <source>
        <dbReference type="SAM" id="MobiDB-lite"/>
    </source>
</evidence>
<dbReference type="EMBL" id="KZ346004">
    <property type="protein sequence ID" value="PIO71264.1"/>
    <property type="molecule type" value="Genomic_DNA"/>
</dbReference>
<protein>
    <recommendedName>
        <fullName evidence="4">Collagen triple helix repeat protein</fullName>
    </recommendedName>
</protein>
<evidence type="ECO:0008006" key="4">
    <source>
        <dbReference type="Google" id="ProtNLM"/>
    </source>
</evidence>
<organism evidence="2 3">
    <name type="scientific">Teladorsagia circumcincta</name>
    <name type="common">Brown stomach worm</name>
    <name type="synonym">Ostertagia circumcincta</name>
    <dbReference type="NCBI Taxonomy" id="45464"/>
    <lineage>
        <taxon>Eukaryota</taxon>
        <taxon>Metazoa</taxon>
        <taxon>Ecdysozoa</taxon>
        <taxon>Nematoda</taxon>
        <taxon>Chromadorea</taxon>
        <taxon>Rhabditida</taxon>
        <taxon>Rhabditina</taxon>
        <taxon>Rhabditomorpha</taxon>
        <taxon>Strongyloidea</taxon>
        <taxon>Trichostrongylidae</taxon>
        <taxon>Teladorsagia</taxon>
    </lineage>
</organism>
<evidence type="ECO:0000313" key="3">
    <source>
        <dbReference type="Proteomes" id="UP000230423"/>
    </source>
</evidence>
<feature type="region of interest" description="Disordered" evidence="1">
    <location>
        <begin position="52"/>
        <end position="91"/>
    </location>
</feature>
<feature type="compositionally biased region" description="Pro residues" evidence="1">
    <location>
        <begin position="58"/>
        <end position="67"/>
    </location>
</feature>
<accession>A0A2G9ULY0</accession>
<feature type="compositionally biased region" description="Basic and acidic residues" evidence="1">
    <location>
        <begin position="70"/>
        <end position="80"/>
    </location>
</feature>